<feature type="transmembrane region" description="Helical" evidence="1">
    <location>
        <begin position="140"/>
        <end position="162"/>
    </location>
</feature>
<evidence type="ECO:0000256" key="1">
    <source>
        <dbReference type="SAM" id="Phobius"/>
    </source>
</evidence>
<organism evidence="3 4">
    <name type="scientific">Polystyrenella longa</name>
    <dbReference type="NCBI Taxonomy" id="2528007"/>
    <lineage>
        <taxon>Bacteria</taxon>
        <taxon>Pseudomonadati</taxon>
        <taxon>Planctomycetota</taxon>
        <taxon>Planctomycetia</taxon>
        <taxon>Planctomycetales</taxon>
        <taxon>Planctomycetaceae</taxon>
        <taxon>Polystyrenella</taxon>
    </lineage>
</organism>
<keyword evidence="1" id="KW-0812">Transmembrane</keyword>
<dbReference type="EMBL" id="CP036281">
    <property type="protein sequence ID" value="QDU82047.1"/>
    <property type="molecule type" value="Genomic_DNA"/>
</dbReference>
<dbReference type="KEGG" id="plon:Pla110_38020"/>
<proteinExistence type="predicted"/>
<dbReference type="AlphaFoldDB" id="A0A518CS35"/>
<keyword evidence="2" id="KW-0732">Signal</keyword>
<evidence type="ECO:0000313" key="3">
    <source>
        <dbReference type="EMBL" id="QDU82047.1"/>
    </source>
</evidence>
<name>A0A518CS35_9PLAN</name>
<reference evidence="3 4" key="1">
    <citation type="submission" date="2019-02" db="EMBL/GenBank/DDBJ databases">
        <title>Deep-cultivation of Planctomycetes and their phenomic and genomic characterization uncovers novel biology.</title>
        <authorList>
            <person name="Wiegand S."/>
            <person name="Jogler M."/>
            <person name="Boedeker C."/>
            <person name="Pinto D."/>
            <person name="Vollmers J."/>
            <person name="Rivas-Marin E."/>
            <person name="Kohn T."/>
            <person name="Peeters S.H."/>
            <person name="Heuer A."/>
            <person name="Rast P."/>
            <person name="Oberbeckmann S."/>
            <person name="Bunk B."/>
            <person name="Jeske O."/>
            <person name="Meyerdierks A."/>
            <person name="Storesund J.E."/>
            <person name="Kallscheuer N."/>
            <person name="Luecker S."/>
            <person name="Lage O.M."/>
            <person name="Pohl T."/>
            <person name="Merkel B.J."/>
            <person name="Hornburger P."/>
            <person name="Mueller R.-W."/>
            <person name="Bruemmer F."/>
            <person name="Labrenz M."/>
            <person name="Spormann A.M."/>
            <person name="Op den Camp H."/>
            <person name="Overmann J."/>
            <person name="Amann R."/>
            <person name="Jetten M.S.M."/>
            <person name="Mascher T."/>
            <person name="Medema M.H."/>
            <person name="Devos D.P."/>
            <person name="Kaster A.-K."/>
            <person name="Ovreas L."/>
            <person name="Rohde M."/>
            <person name="Galperin M.Y."/>
            <person name="Jogler C."/>
        </authorList>
    </citation>
    <scope>NUCLEOTIDE SEQUENCE [LARGE SCALE GENOMIC DNA]</scope>
    <source>
        <strain evidence="3 4">Pla110</strain>
    </source>
</reference>
<sequence precursor="true">MRYAFYAIMPYLLLSAYSHSVMAEWEIQYGTFGNDTLPKQWKATMYTTEGSIMDSITTVAKEYKVNQDYEPPDFQIEVNPGDQIVIAKGAMEYETAEVQEDGSFKVIGDFPIRNTESRPDGVPASDRDADEEDPAISSNLSLILLCVWLLPFVLVAAIFFLVMRRSKR</sequence>
<keyword evidence="1" id="KW-0472">Membrane</keyword>
<dbReference type="RefSeq" id="WP_144997904.1">
    <property type="nucleotide sequence ID" value="NZ_CP036281.1"/>
</dbReference>
<keyword evidence="1" id="KW-1133">Transmembrane helix</keyword>
<accession>A0A518CS35</accession>
<gene>
    <name evidence="3" type="ORF">Pla110_38020</name>
</gene>
<feature type="chain" id="PRO_5022131001" evidence="2">
    <location>
        <begin position="24"/>
        <end position="168"/>
    </location>
</feature>
<keyword evidence="4" id="KW-1185">Reference proteome</keyword>
<dbReference type="Proteomes" id="UP000317178">
    <property type="component" value="Chromosome"/>
</dbReference>
<evidence type="ECO:0000256" key="2">
    <source>
        <dbReference type="SAM" id="SignalP"/>
    </source>
</evidence>
<protein>
    <submittedName>
        <fullName evidence="3">Uncharacterized protein</fullName>
    </submittedName>
</protein>
<evidence type="ECO:0000313" key="4">
    <source>
        <dbReference type="Proteomes" id="UP000317178"/>
    </source>
</evidence>
<feature type="signal peptide" evidence="2">
    <location>
        <begin position="1"/>
        <end position="23"/>
    </location>
</feature>